<feature type="domain" description="Glutathione synthase substrate-binding" evidence="15">
    <location>
        <begin position="457"/>
        <end position="558"/>
    </location>
</feature>
<evidence type="ECO:0000256" key="11">
    <source>
        <dbReference type="ARBA" id="ARBA00022842"/>
    </source>
</evidence>
<dbReference type="GO" id="GO:0005524">
    <property type="term" value="F:ATP binding"/>
    <property type="evidence" value="ECO:0007669"/>
    <property type="project" value="UniProtKB-KW"/>
</dbReference>
<dbReference type="EMBL" id="JBICCN010000008">
    <property type="protein sequence ID" value="KAL3103945.1"/>
    <property type="molecule type" value="Genomic_DNA"/>
</dbReference>
<dbReference type="Pfam" id="PF03917">
    <property type="entry name" value="GSH_synth_ATP"/>
    <property type="match status" value="1"/>
</dbReference>
<dbReference type="InterPro" id="IPR014709">
    <property type="entry name" value="Glutathione_synthase_C_euk"/>
</dbReference>
<keyword evidence="17" id="KW-1185">Reference proteome</keyword>
<proteinExistence type="inferred from homology"/>
<accession>A0ABD2KMV9</accession>
<comment type="cofactor">
    <cofactor evidence="1">
        <name>Mg(2+)</name>
        <dbReference type="ChEBI" id="CHEBI:18420"/>
    </cofactor>
</comment>
<name>A0ABD2KMV9_HETSC</name>
<dbReference type="SUPFAM" id="SSF56059">
    <property type="entry name" value="Glutathione synthetase ATP-binding domain-like"/>
    <property type="match status" value="1"/>
</dbReference>
<dbReference type="AlphaFoldDB" id="A0ABD2KMV9"/>
<dbReference type="InterPro" id="IPR016185">
    <property type="entry name" value="PreATP-grasp_dom_sf"/>
</dbReference>
<evidence type="ECO:0000256" key="6">
    <source>
        <dbReference type="ARBA" id="ARBA00022598"/>
    </source>
</evidence>
<dbReference type="InterPro" id="IPR014049">
    <property type="entry name" value="Glutathione_synthase_N_euk"/>
</dbReference>
<dbReference type="GO" id="GO:0004363">
    <property type="term" value="F:glutathione synthase activity"/>
    <property type="evidence" value="ECO:0007669"/>
    <property type="project" value="UniProtKB-EC"/>
</dbReference>
<evidence type="ECO:0000256" key="7">
    <source>
        <dbReference type="ARBA" id="ARBA00022684"/>
    </source>
</evidence>
<dbReference type="Gene3D" id="3.30.1490.50">
    <property type="match status" value="1"/>
</dbReference>
<evidence type="ECO:0000256" key="12">
    <source>
        <dbReference type="ARBA" id="ARBA00030403"/>
    </source>
</evidence>
<feature type="compositionally biased region" description="Pro residues" evidence="14">
    <location>
        <begin position="108"/>
        <end position="118"/>
    </location>
</feature>
<keyword evidence="9" id="KW-0547">Nucleotide-binding</keyword>
<evidence type="ECO:0000313" key="17">
    <source>
        <dbReference type="Proteomes" id="UP001620645"/>
    </source>
</evidence>
<dbReference type="Gene3D" id="1.10.1080.10">
    <property type="entry name" value="Glutathione Synthetase, Chain A, domain 3"/>
    <property type="match status" value="1"/>
</dbReference>
<feature type="region of interest" description="Disordered" evidence="14">
    <location>
        <begin position="96"/>
        <end position="149"/>
    </location>
</feature>
<comment type="caution">
    <text evidence="16">The sequence shown here is derived from an EMBL/GenBank/DDBJ whole genome shotgun (WGS) entry which is preliminary data.</text>
</comment>
<dbReference type="PANTHER" id="PTHR11130">
    <property type="entry name" value="GLUTATHIONE SYNTHETASE"/>
    <property type="match status" value="1"/>
</dbReference>
<protein>
    <recommendedName>
        <fullName evidence="5">Glutathione synthetase</fullName>
        <ecNumber evidence="4">6.3.2.3</ecNumber>
    </recommendedName>
    <alternativeName>
        <fullName evidence="12">Glutathione synthase</fullName>
    </alternativeName>
</protein>
<gene>
    <name evidence="16" type="ORF">niasHS_000089</name>
</gene>
<evidence type="ECO:0000259" key="15">
    <source>
        <dbReference type="Pfam" id="PF03199"/>
    </source>
</evidence>
<evidence type="ECO:0000256" key="13">
    <source>
        <dbReference type="ARBA" id="ARBA00048871"/>
    </source>
</evidence>
<dbReference type="InterPro" id="IPR005615">
    <property type="entry name" value="Glutathione_synthase"/>
</dbReference>
<dbReference type="Gene3D" id="3.30.470.20">
    <property type="entry name" value="ATP-grasp fold, B domain"/>
    <property type="match status" value="1"/>
</dbReference>
<dbReference type="PANTHER" id="PTHR11130:SF0">
    <property type="entry name" value="GLUTATHIONE SYNTHETASE"/>
    <property type="match status" value="1"/>
</dbReference>
<dbReference type="InterPro" id="IPR014042">
    <property type="entry name" value="Glutathione_synthase_a-hlx"/>
</dbReference>
<comment type="pathway">
    <text evidence="2">Sulfur metabolism; glutathione biosynthesis; glutathione from L-cysteine and L-glutamate: step 2/2.</text>
</comment>
<keyword evidence="11" id="KW-0460">Magnesium</keyword>
<organism evidence="16 17">
    <name type="scientific">Heterodera schachtii</name>
    <name type="common">Sugarbeet cyst nematode worm</name>
    <name type="synonym">Tylenchus schachtii</name>
    <dbReference type="NCBI Taxonomy" id="97005"/>
    <lineage>
        <taxon>Eukaryota</taxon>
        <taxon>Metazoa</taxon>
        <taxon>Ecdysozoa</taxon>
        <taxon>Nematoda</taxon>
        <taxon>Chromadorea</taxon>
        <taxon>Rhabditida</taxon>
        <taxon>Tylenchina</taxon>
        <taxon>Tylenchomorpha</taxon>
        <taxon>Tylenchoidea</taxon>
        <taxon>Heteroderidae</taxon>
        <taxon>Heteroderinae</taxon>
        <taxon>Heterodera</taxon>
    </lineage>
</organism>
<evidence type="ECO:0000256" key="2">
    <source>
        <dbReference type="ARBA" id="ARBA00004965"/>
    </source>
</evidence>
<evidence type="ECO:0000256" key="9">
    <source>
        <dbReference type="ARBA" id="ARBA00022741"/>
    </source>
</evidence>
<evidence type="ECO:0000256" key="8">
    <source>
        <dbReference type="ARBA" id="ARBA00022723"/>
    </source>
</evidence>
<evidence type="ECO:0000256" key="1">
    <source>
        <dbReference type="ARBA" id="ARBA00001946"/>
    </source>
</evidence>
<dbReference type="GO" id="GO:0046872">
    <property type="term" value="F:metal ion binding"/>
    <property type="evidence" value="ECO:0007669"/>
    <property type="project" value="UniProtKB-KW"/>
</dbReference>
<evidence type="ECO:0000256" key="3">
    <source>
        <dbReference type="ARBA" id="ARBA00010385"/>
    </source>
</evidence>
<evidence type="ECO:0000313" key="16">
    <source>
        <dbReference type="EMBL" id="KAL3103945.1"/>
    </source>
</evidence>
<keyword evidence="7" id="KW-0317">Glutathione biosynthesis</keyword>
<keyword evidence="8" id="KW-0479">Metal-binding</keyword>
<comment type="similarity">
    <text evidence="3">Belongs to the eukaryotic GSH synthase family.</text>
</comment>
<dbReference type="Proteomes" id="UP001620645">
    <property type="component" value="Unassembled WGS sequence"/>
</dbReference>
<evidence type="ECO:0000256" key="4">
    <source>
        <dbReference type="ARBA" id="ARBA00012214"/>
    </source>
</evidence>
<comment type="catalytic activity">
    <reaction evidence="13">
        <text>gamma-L-glutamyl-L-cysteine + glycine + ATP = glutathione + ADP + phosphate + H(+)</text>
        <dbReference type="Rhea" id="RHEA:13557"/>
        <dbReference type="ChEBI" id="CHEBI:15378"/>
        <dbReference type="ChEBI" id="CHEBI:30616"/>
        <dbReference type="ChEBI" id="CHEBI:43474"/>
        <dbReference type="ChEBI" id="CHEBI:57305"/>
        <dbReference type="ChEBI" id="CHEBI:57925"/>
        <dbReference type="ChEBI" id="CHEBI:58173"/>
        <dbReference type="ChEBI" id="CHEBI:456216"/>
        <dbReference type="EC" id="6.3.2.3"/>
    </reaction>
    <physiologicalReaction direction="left-to-right" evidence="13">
        <dbReference type="Rhea" id="RHEA:13558"/>
    </physiologicalReaction>
</comment>
<dbReference type="InterPro" id="IPR004887">
    <property type="entry name" value="GSH_synth_subst-bd"/>
</dbReference>
<dbReference type="Gene3D" id="3.30.1490.80">
    <property type="match status" value="1"/>
</dbReference>
<dbReference type="Gene3D" id="3.40.50.1760">
    <property type="entry name" value="Glutathione synthase, substrate-binding domain superfamily, eukaryotic"/>
    <property type="match status" value="1"/>
</dbReference>
<evidence type="ECO:0000256" key="10">
    <source>
        <dbReference type="ARBA" id="ARBA00022840"/>
    </source>
</evidence>
<dbReference type="Pfam" id="PF03199">
    <property type="entry name" value="GSH_synthase"/>
    <property type="match status" value="1"/>
</dbReference>
<evidence type="ECO:0000256" key="14">
    <source>
        <dbReference type="SAM" id="MobiDB-lite"/>
    </source>
</evidence>
<evidence type="ECO:0000256" key="5">
    <source>
        <dbReference type="ARBA" id="ARBA00020821"/>
    </source>
</evidence>
<keyword evidence="6" id="KW-0436">Ligase</keyword>
<sequence>MNTEINDAENIHPNELEKMEKALKDGMKKSRSHEGELKKELERMADRLQNVVKSEMEEAMNALWGKIEERMSGQERVMAALVQSVDEFMAGIPVEQKEEKEQHLKSPTPEPKSPPPEQNPSENGESEETLYSEESANQPGPSHEALRWDQAKSKSESIIWFANSERNSKVGPRVAIVGPVSVERAGMVAGDEEAAAVRVTVTLEDAEDTDALVDAGHMDLDAGHMGIGAERAAHTIMEDKRITELSISNPAFEAVKSSDQLATLVEAAVDMAHEVGLIKRLSDDDSRKRRNSDVASIQPISLFPSPFPRSAYQQAMDVHTGMQKLYFLVSCDFDFLVKATEGMDKSNNLYGRMIEMMKEIHREGQRQPYTLFLTRSDYMVDSTTDERDGQQRFGLKQVEMNIGSVVGSAMGPRTAEMHRRMLQRMRMDTSDVPENRAFNTLARGLFQAWLRFGDPNAVVVFAVLQGSMHRFDERAVEYELQRISDWQVKVVRLSSKEAYSKLQLDPNDFTLRLTADGRAVAVVYSRSGPLPEWTEEEWEARKRIERSTAIKTSTVFSALSSSKRVQQLLAQPGMIERFMPEQKDRQMVEAIRQTFVGLWGLENEDKPTQQLIQHAIDNPHLYVLKPQNEGGGHNYFDDELKQKLLQFTREERAAHTLMQRIWPVTAKNFMVRPMEEAVLDDTVVELGMFGYLLGDKRDNSIVCNKQHGYLVRTKPASSAEGGISAGGVYDSLNLF</sequence>
<dbReference type="InterPro" id="IPR037013">
    <property type="entry name" value="GSH-S_sub-bd_sf"/>
</dbReference>
<dbReference type="SUPFAM" id="SSF52440">
    <property type="entry name" value="PreATP-grasp domain"/>
    <property type="match status" value="1"/>
</dbReference>
<reference evidence="16 17" key="1">
    <citation type="submission" date="2024-10" db="EMBL/GenBank/DDBJ databases">
        <authorList>
            <person name="Kim D."/>
        </authorList>
    </citation>
    <scope>NUCLEOTIDE SEQUENCE [LARGE SCALE GENOMIC DNA]</scope>
    <source>
        <strain evidence="16">Taebaek</strain>
    </source>
</reference>
<keyword evidence="10" id="KW-0067">ATP-binding</keyword>
<dbReference type="EC" id="6.3.2.3" evidence="4"/>